<dbReference type="RefSeq" id="WP_108688358.1">
    <property type="nucleotide sequence ID" value="NZ_QCYK01000003.1"/>
</dbReference>
<dbReference type="Gene3D" id="2.40.160.20">
    <property type="match status" value="1"/>
</dbReference>
<protein>
    <recommendedName>
        <fullName evidence="2">Outer membrane protein beta-barrel domain-containing protein</fullName>
    </recommendedName>
</protein>
<dbReference type="Pfam" id="PF13568">
    <property type="entry name" value="OMP_b-brl_2"/>
    <property type="match status" value="1"/>
</dbReference>
<keyword evidence="1" id="KW-0732">Signal</keyword>
<keyword evidence="4" id="KW-1185">Reference proteome</keyword>
<dbReference type="AlphaFoldDB" id="A0A2T7BBZ9"/>
<feature type="signal peptide" evidence="1">
    <location>
        <begin position="1"/>
        <end position="18"/>
    </location>
</feature>
<dbReference type="EMBL" id="QCYK01000003">
    <property type="protein sequence ID" value="PUZ22612.1"/>
    <property type="molecule type" value="Genomic_DNA"/>
</dbReference>
<name>A0A2T7BBZ9_9BACT</name>
<reference evidence="3 4" key="1">
    <citation type="submission" date="2018-04" db="EMBL/GenBank/DDBJ databases">
        <title>Chitinophaga fuyangensis sp. nov., isolated from soil in a chemical factory.</title>
        <authorList>
            <person name="Chen K."/>
        </authorList>
    </citation>
    <scope>NUCLEOTIDE SEQUENCE [LARGE SCALE GENOMIC DNA]</scope>
    <source>
        <strain evidence="3 4">LY-1</strain>
    </source>
</reference>
<dbReference type="OrthoDB" id="947434at2"/>
<evidence type="ECO:0000259" key="2">
    <source>
        <dbReference type="Pfam" id="PF13568"/>
    </source>
</evidence>
<evidence type="ECO:0000256" key="1">
    <source>
        <dbReference type="SAM" id="SignalP"/>
    </source>
</evidence>
<gene>
    <name evidence="3" type="ORF">DCC81_19450</name>
</gene>
<dbReference type="InterPro" id="IPR025665">
    <property type="entry name" value="Beta-barrel_OMP_2"/>
</dbReference>
<proteinExistence type="predicted"/>
<evidence type="ECO:0000313" key="4">
    <source>
        <dbReference type="Proteomes" id="UP000244450"/>
    </source>
</evidence>
<evidence type="ECO:0000313" key="3">
    <source>
        <dbReference type="EMBL" id="PUZ22612.1"/>
    </source>
</evidence>
<feature type="chain" id="PRO_5015469160" description="Outer membrane protein beta-barrel domain-containing protein" evidence="1">
    <location>
        <begin position="19"/>
        <end position="250"/>
    </location>
</feature>
<dbReference type="SUPFAM" id="SSF56925">
    <property type="entry name" value="OMPA-like"/>
    <property type="match status" value="1"/>
</dbReference>
<sequence length="250" mass="27201">MRHLFMLLLLLALTPALAQTHIDLGIKGGISIPNLHAGNSDNPINTGYSSRVGPDFGVHAEFHLTRHFSLQPQLEYSAQGGKKNGAQAFTPTAEQASQFPSGQVPQYLYANYKSEAKFNYLMVPILAKYGLDLSEHWRFYVGAGPFVSFLLNAKNVTSGSSMIYTDPAHTQPITPAPVSFDHTENIKDELKKTNVGIAGHVGFAYSFGRSSIFVEGGGNYGFIKIQRGETNGNNNTGAGNVDIGYAFRLR</sequence>
<dbReference type="InterPro" id="IPR011250">
    <property type="entry name" value="OMP/PagP_B-barrel"/>
</dbReference>
<dbReference type="Proteomes" id="UP000244450">
    <property type="component" value="Unassembled WGS sequence"/>
</dbReference>
<comment type="caution">
    <text evidence="3">The sequence shown here is derived from an EMBL/GenBank/DDBJ whole genome shotgun (WGS) entry which is preliminary data.</text>
</comment>
<feature type="domain" description="Outer membrane protein beta-barrel" evidence="2">
    <location>
        <begin position="18"/>
        <end position="225"/>
    </location>
</feature>
<organism evidence="3 4">
    <name type="scientific">Chitinophaga parva</name>
    <dbReference type="NCBI Taxonomy" id="2169414"/>
    <lineage>
        <taxon>Bacteria</taxon>
        <taxon>Pseudomonadati</taxon>
        <taxon>Bacteroidota</taxon>
        <taxon>Chitinophagia</taxon>
        <taxon>Chitinophagales</taxon>
        <taxon>Chitinophagaceae</taxon>
        <taxon>Chitinophaga</taxon>
    </lineage>
</organism>
<accession>A0A2T7BBZ9</accession>